<evidence type="ECO:0008006" key="10">
    <source>
        <dbReference type="Google" id="ProtNLM"/>
    </source>
</evidence>
<evidence type="ECO:0000259" key="7">
    <source>
        <dbReference type="Pfam" id="PF02770"/>
    </source>
</evidence>
<dbReference type="Gene3D" id="1.20.140.10">
    <property type="entry name" value="Butyryl-CoA Dehydrogenase, subunit A, domain 3"/>
    <property type="match status" value="2"/>
</dbReference>
<dbReference type="PANTHER" id="PTHR43884:SF9">
    <property type="entry name" value="COMPLEX I ASSEMBLY FACTOR ACAD9, MITOCHONDRIAL"/>
    <property type="match status" value="1"/>
</dbReference>
<dbReference type="Pfam" id="PF02771">
    <property type="entry name" value="Acyl-CoA_dh_N"/>
    <property type="match status" value="1"/>
</dbReference>
<dbReference type="FunFam" id="2.40.110.10:FF:000002">
    <property type="entry name" value="Acyl-CoA dehydrogenase fadE12"/>
    <property type="match status" value="1"/>
</dbReference>
<dbReference type="InterPro" id="IPR006091">
    <property type="entry name" value="Acyl-CoA_Oxase/DH_mid-dom"/>
</dbReference>
<dbReference type="SUPFAM" id="SSF56645">
    <property type="entry name" value="Acyl-CoA dehydrogenase NM domain-like"/>
    <property type="match status" value="1"/>
</dbReference>
<keyword evidence="5" id="KW-0560">Oxidoreductase</keyword>
<dbReference type="PANTHER" id="PTHR43884">
    <property type="entry name" value="ACYL-COA DEHYDROGENASE"/>
    <property type="match status" value="1"/>
</dbReference>
<evidence type="ECO:0000256" key="3">
    <source>
        <dbReference type="ARBA" id="ARBA00022630"/>
    </source>
</evidence>
<name>A0A381QCY3_9ZZZZ</name>
<dbReference type="FunFam" id="1.20.140.10:FF:000019">
    <property type="entry name" value="Acyl-CoA dehydrogenase"/>
    <property type="match status" value="1"/>
</dbReference>
<protein>
    <recommendedName>
        <fullName evidence="10">Long-chain-acyl-CoA dehydrogenase</fullName>
    </recommendedName>
</protein>
<reference evidence="9" key="1">
    <citation type="submission" date="2018-05" db="EMBL/GenBank/DDBJ databases">
        <authorList>
            <person name="Lanie J.A."/>
            <person name="Ng W.-L."/>
            <person name="Kazmierczak K.M."/>
            <person name="Andrzejewski T.M."/>
            <person name="Davidsen T.M."/>
            <person name="Wayne K.J."/>
            <person name="Tettelin H."/>
            <person name="Glass J.I."/>
            <person name="Rusch D."/>
            <person name="Podicherti R."/>
            <person name="Tsui H.-C.T."/>
            <person name="Winkler M.E."/>
        </authorList>
    </citation>
    <scope>NUCLEOTIDE SEQUENCE</scope>
</reference>
<evidence type="ECO:0000256" key="4">
    <source>
        <dbReference type="ARBA" id="ARBA00022827"/>
    </source>
</evidence>
<dbReference type="Gene3D" id="2.40.110.10">
    <property type="entry name" value="Butyryl-CoA Dehydrogenase, subunit A, domain 2"/>
    <property type="match status" value="1"/>
</dbReference>
<dbReference type="Pfam" id="PF02770">
    <property type="entry name" value="Acyl-CoA_dh_M"/>
    <property type="match status" value="1"/>
</dbReference>
<organism evidence="9">
    <name type="scientific">marine metagenome</name>
    <dbReference type="NCBI Taxonomy" id="408172"/>
    <lineage>
        <taxon>unclassified sequences</taxon>
        <taxon>metagenomes</taxon>
        <taxon>ecological metagenomes</taxon>
    </lineage>
</organism>
<feature type="domain" description="Acyl-CoA dehydrogenase/oxidase N-terminal" evidence="8">
    <location>
        <begin position="59"/>
        <end position="165"/>
    </location>
</feature>
<accession>A0A381QCY3</accession>
<gene>
    <name evidence="9" type="ORF">METZ01_LOCUS29702</name>
</gene>
<dbReference type="SUPFAM" id="SSF47203">
    <property type="entry name" value="Acyl-CoA dehydrogenase C-terminal domain-like"/>
    <property type="match status" value="1"/>
</dbReference>
<dbReference type="GO" id="GO:0003995">
    <property type="term" value="F:acyl-CoA dehydrogenase activity"/>
    <property type="evidence" value="ECO:0007669"/>
    <property type="project" value="TreeGrafter"/>
</dbReference>
<dbReference type="InterPro" id="IPR013786">
    <property type="entry name" value="AcylCoA_DH/ox_N"/>
</dbReference>
<evidence type="ECO:0000313" key="9">
    <source>
        <dbReference type="EMBL" id="SUZ76848.1"/>
    </source>
</evidence>
<keyword evidence="3" id="KW-0285">Flavoprotein</keyword>
<evidence type="ECO:0000256" key="2">
    <source>
        <dbReference type="ARBA" id="ARBA00009347"/>
    </source>
</evidence>
<dbReference type="Gene3D" id="1.10.540.10">
    <property type="entry name" value="Acyl-CoA dehydrogenase/oxidase, N-terminal domain"/>
    <property type="match status" value="1"/>
</dbReference>
<evidence type="ECO:0000259" key="8">
    <source>
        <dbReference type="Pfam" id="PF02771"/>
    </source>
</evidence>
<dbReference type="GO" id="GO:0050660">
    <property type="term" value="F:flavin adenine dinucleotide binding"/>
    <property type="evidence" value="ECO:0007669"/>
    <property type="project" value="InterPro"/>
</dbReference>
<dbReference type="InterPro" id="IPR037069">
    <property type="entry name" value="AcylCoA_DH/ox_N_sf"/>
</dbReference>
<dbReference type="InterPro" id="IPR009075">
    <property type="entry name" value="AcylCo_DH/oxidase_C"/>
</dbReference>
<feature type="domain" description="Acyl-CoA dehydrogenase/oxidase C-terminal" evidence="6">
    <location>
        <begin position="280"/>
        <end position="438"/>
    </location>
</feature>
<feature type="domain" description="Acyl-CoA oxidase/dehydrogenase middle" evidence="7">
    <location>
        <begin position="169"/>
        <end position="268"/>
    </location>
</feature>
<keyword evidence="4" id="KW-0274">FAD</keyword>
<comment type="cofactor">
    <cofactor evidence="1">
        <name>FAD</name>
        <dbReference type="ChEBI" id="CHEBI:57692"/>
    </cofactor>
</comment>
<dbReference type="InterPro" id="IPR009100">
    <property type="entry name" value="AcylCoA_DH/oxidase_NM_dom_sf"/>
</dbReference>
<evidence type="ECO:0000256" key="5">
    <source>
        <dbReference type="ARBA" id="ARBA00023002"/>
    </source>
</evidence>
<evidence type="ECO:0000259" key="6">
    <source>
        <dbReference type="Pfam" id="PF00441"/>
    </source>
</evidence>
<comment type="similarity">
    <text evidence="2">Belongs to the acyl-CoA dehydrogenase family.</text>
</comment>
<dbReference type="FunFam" id="1.10.540.10:FF:000001">
    <property type="entry name" value="Very long-chain-specific acyl-CoA dehydrogenase, mitochondrial"/>
    <property type="match status" value="1"/>
</dbReference>
<dbReference type="AlphaFoldDB" id="A0A381QCY3"/>
<evidence type="ECO:0000256" key="1">
    <source>
        <dbReference type="ARBA" id="ARBA00001974"/>
    </source>
</evidence>
<dbReference type="InterPro" id="IPR046373">
    <property type="entry name" value="Acyl-CoA_Oxase/DH_mid-dom_sf"/>
</dbReference>
<sequence>MAEDKKLATEFEAREVAEQAREQDWGKRSFARAIFDGRLNVDLIHPLPEPNPDEESQTNKLLENLEVFARKHIDGDQVDRDGWVPEEVLTGLAALGAFGIKIPVKYGGLGLSQHSYNRALGIVGSRCGATGAFLSAHQSIGVPGPLMKFGTEEQKEKYLPRLAKGALSAFALTEHDVGSDPANMSTTAKLSDDGLHWILNGEKLWTTNGPRAELIVVMARTPAPEGSNRKPISAFIVETEWEGVEVAHECSFMGLKGLSNGILKFTNVKIPRENLLWDEGKGLKLALITLNTGRLAMPAFCAVGAKGALEMCRDWANSRVQWGRSIGKHDAIAQMLGEMTANAFAMDSLVDLTARMSDSGNFDIRLEAAIAKLWASETGWDIVNDALQIRGGRGYETHGSLLARGDVPYPVERHLRDARINMIFEGSSEIMRLFIAREAVDSHLAIAGDLVNPKASLGAKLRALVRAGFHYAWWYPTRFLGWSVWPRYMKFGGLGSHLRFVERASRRLARATFHAMVRFGPKLEKRQAVLGRIVDIGSDLLVMTAVIIRARELGETTEKKGADALADLFCRMARRRITARFPALFNNDDSTTYGVARRFLDDDFLWLEEGIVSAEAYRHQAEAAILAGSTLEAEPLEPVPTT</sequence>
<dbReference type="InterPro" id="IPR036250">
    <property type="entry name" value="AcylCo_DH-like_C"/>
</dbReference>
<dbReference type="EMBL" id="UINC01001294">
    <property type="protein sequence ID" value="SUZ76848.1"/>
    <property type="molecule type" value="Genomic_DNA"/>
</dbReference>
<dbReference type="Pfam" id="PF00441">
    <property type="entry name" value="Acyl-CoA_dh_1"/>
    <property type="match status" value="1"/>
</dbReference>
<proteinExistence type="inferred from homology"/>